<accession>A0A8S2WL09</accession>
<feature type="non-terminal residue" evidence="2">
    <location>
        <position position="1"/>
    </location>
</feature>
<sequence length="71" mass="7655">TIIFIQMGNQSIKDSSTRGSPNLKSRRSLSKPFLNLSGSHTESPLISTSSLATQHTNVDDISIHSQGNLCV</sequence>
<name>A0A8S2WL09_9BILA</name>
<comment type="caution">
    <text evidence="2">The sequence shown here is derived from an EMBL/GenBank/DDBJ whole genome shotgun (WGS) entry which is preliminary data.</text>
</comment>
<feature type="compositionally biased region" description="Polar residues" evidence="1">
    <location>
        <begin position="7"/>
        <end position="23"/>
    </location>
</feature>
<feature type="region of interest" description="Disordered" evidence="1">
    <location>
        <begin position="7"/>
        <end position="48"/>
    </location>
</feature>
<organism evidence="2 3">
    <name type="scientific">Rotaria magnacalcarata</name>
    <dbReference type="NCBI Taxonomy" id="392030"/>
    <lineage>
        <taxon>Eukaryota</taxon>
        <taxon>Metazoa</taxon>
        <taxon>Spiralia</taxon>
        <taxon>Gnathifera</taxon>
        <taxon>Rotifera</taxon>
        <taxon>Eurotatoria</taxon>
        <taxon>Bdelloidea</taxon>
        <taxon>Philodinida</taxon>
        <taxon>Philodinidae</taxon>
        <taxon>Rotaria</taxon>
    </lineage>
</organism>
<proteinExistence type="predicted"/>
<reference evidence="2" key="1">
    <citation type="submission" date="2021-02" db="EMBL/GenBank/DDBJ databases">
        <authorList>
            <person name="Nowell W R."/>
        </authorList>
    </citation>
    <scope>NUCLEOTIDE SEQUENCE</scope>
</reference>
<protein>
    <submittedName>
        <fullName evidence="2">Uncharacterized protein</fullName>
    </submittedName>
</protein>
<gene>
    <name evidence="2" type="ORF">SMN809_LOCUS32562</name>
</gene>
<evidence type="ECO:0000256" key="1">
    <source>
        <dbReference type="SAM" id="MobiDB-lite"/>
    </source>
</evidence>
<evidence type="ECO:0000313" key="3">
    <source>
        <dbReference type="Proteomes" id="UP000676336"/>
    </source>
</evidence>
<dbReference type="AlphaFoldDB" id="A0A8S2WL09"/>
<evidence type="ECO:0000313" key="2">
    <source>
        <dbReference type="EMBL" id="CAF4447691.1"/>
    </source>
</evidence>
<feature type="compositionally biased region" description="Polar residues" evidence="1">
    <location>
        <begin position="36"/>
        <end position="48"/>
    </location>
</feature>
<dbReference type="Proteomes" id="UP000676336">
    <property type="component" value="Unassembled WGS sequence"/>
</dbReference>
<dbReference type="EMBL" id="CAJOBI010068644">
    <property type="protein sequence ID" value="CAF4447691.1"/>
    <property type="molecule type" value="Genomic_DNA"/>
</dbReference>